<dbReference type="Pfam" id="PF09581">
    <property type="entry name" value="Spore_III_AF"/>
    <property type="match status" value="1"/>
</dbReference>
<sequence length="162" mass="18245">MQFLTDWAAGLGILIMLVLVADMLTPSDSWRPFIKFTAGLIFLFWMINPMQHLLNGAEEFTISFPEEIEKWVLAEKMNGEAVIESMSANQTAYILEQSEQNLHPLIEQACSCKIDSVEISQQSDSYKVTLLLNADNQVEHGMIIDQTASLLEISRSSVIILH</sequence>
<proteinExistence type="predicted"/>
<evidence type="ECO:0000313" key="3">
    <source>
        <dbReference type="Proteomes" id="UP000297776"/>
    </source>
</evidence>
<evidence type="ECO:0000313" key="2">
    <source>
        <dbReference type="EMBL" id="TFD97550.1"/>
    </source>
</evidence>
<dbReference type="EMBL" id="SORX01000017">
    <property type="protein sequence ID" value="TFD97550.1"/>
    <property type="molecule type" value="Genomic_DNA"/>
</dbReference>
<comment type="caution">
    <text evidence="2">The sequence shown here is derived from an EMBL/GenBank/DDBJ whole genome shotgun (WGS) entry which is preliminary data.</text>
</comment>
<dbReference type="InterPro" id="IPR014245">
    <property type="entry name" value="Spore_III_AF"/>
</dbReference>
<organism evidence="2 3">
    <name type="scientific">Jeotgalibacillus salarius</name>
    <dbReference type="NCBI Taxonomy" id="546023"/>
    <lineage>
        <taxon>Bacteria</taxon>
        <taxon>Bacillati</taxon>
        <taxon>Bacillota</taxon>
        <taxon>Bacilli</taxon>
        <taxon>Bacillales</taxon>
        <taxon>Caryophanaceae</taxon>
        <taxon>Jeotgalibacillus</taxon>
    </lineage>
</organism>
<accession>A0A4Y8L929</accession>
<name>A0A4Y8L929_9BACL</name>
<dbReference type="AlphaFoldDB" id="A0A4Y8L929"/>
<keyword evidence="1" id="KW-1133">Transmembrane helix</keyword>
<dbReference type="RefSeq" id="WP_134383235.1">
    <property type="nucleotide sequence ID" value="NZ_SORX01000017.1"/>
</dbReference>
<keyword evidence="1" id="KW-0812">Transmembrane</keyword>
<evidence type="ECO:0008006" key="4">
    <source>
        <dbReference type="Google" id="ProtNLM"/>
    </source>
</evidence>
<gene>
    <name evidence="2" type="ORF">E2626_16595</name>
</gene>
<keyword evidence="1" id="KW-0472">Membrane</keyword>
<reference evidence="2 3" key="1">
    <citation type="submission" date="2019-03" db="EMBL/GenBank/DDBJ databases">
        <authorList>
            <person name="Yang Y."/>
        </authorList>
    </citation>
    <scope>NUCLEOTIDE SEQUENCE [LARGE SCALE GENOMIC DNA]</scope>
    <source>
        <strain evidence="2 3">ASL-1</strain>
    </source>
</reference>
<evidence type="ECO:0000256" key="1">
    <source>
        <dbReference type="SAM" id="Phobius"/>
    </source>
</evidence>
<dbReference type="OrthoDB" id="2452312at2"/>
<keyword evidence="3" id="KW-1185">Reference proteome</keyword>
<dbReference type="Proteomes" id="UP000297776">
    <property type="component" value="Unassembled WGS sequence"/>
</dbReference>
<protein>
    <recommendedName>
        <fullName evidence="4">Stage III sporulation protein AF</fullName>
    </recommendedName>
</protein>
<feature type="transmembrane region" description="Helical" evidence="1">
    <location>
        <begin position="7"/>
        <end position="24"/>
    </location>
</feature>